<feature type="chain" id="PRO_5039897211" evidence="1">
    <location>
        <begin position="19"/>
        <end position="533"/>
    </location>
</feature>
<evidence type="ECO:0000313" key="2">
    <source>
        <dbReference type="EMBL" id="KAG5683382.1"/>
    </source>
</evidence>
<comment type="caution">
    <text evidence="2">The sequence shown here is derived from an EMBL/GenBank/DDBJ whole genome shotgun (WGS) entry which is preliminary data.</text>
</comment>
<dbReference type="Pfam" id="PF11901">
    <property type="entry name" value="DM9"/>
    <property type="match status" value="2"/>
</dbReference>
<organism evidence="2 3">
    <name type="scientific">Polypedilum vanderplanki</name>
    <name type="common">Sleeping chironomid midge</name>
    <dbReference type="NCBI Taxonomy" id="319348"/>
    <lineage>
        <taxon>Eukaryota</taxon>
        <taxon>Metazoa</taxon>
        <taxon>Ecdysozoa</taxon>
        <taxon>Arthropoda</taxon>
        <taxon>Hexapoda</taxon>
        <taxon>Insecta</taxon>
        <taxon>Pterygota</taxon>
        <taxon>Neoptera</taxon>
        <taxon>Endopterygota</taxon>
        <taxon>Diptera</taxon>
        <taxon>Nematocera</taxon>
        <taxon>Chironomoidea</taxon>
        <taxon>Chironomidae</taxon>
        <taxon>Chironominae</taxon>
        <taxon>Polypedilum</taxon>
        <taxon>Polypedilum</taxon>
    </lineage>
</organism>
<dbReference type="Proteomes" id="UP001107558">
    <property type="component" value="Chromosome 1"/>
</dbReference>
<feature type="signal peptide" evidence="1">
    <location>
        <begin position="1"/>
        <end position="18"/>
    </location>
</feature>
<dbReference type="AlphaFoldDB" id="A0A9J6CP46"/>
<dbReference type="InterPro" id="IPR006616">
    <property type="entry name" value="DM9_repeat"/>
</dbReference>
<accession>A0A9J6CP46</accession>
<dbReference type="PANTHER" id="PTHR31649">
    <property type="entry name" value="AGAP009604-PA"/>
    <property type="match status" value="1"/>
</dbReference>
<dbReference type="SMART" id="SM00696">
    <property type="entry name" value="DM9"/>
    <property type="match status" value="2"/>
</dbReference>
<evidence type="ECO:0000313" key="3">
    <source>
        <dbReference type="Proteomes" id="UP001107558"/>
    </source>
</evidence>
<reference evidence="2" key="1">
    <citation type="submission" date="2021-03" db="EMBL/GenBank/DDBJ databases">
        <title>Chromosome level genome of the anhydrobiotic midge Polypedilum vanderplanki.</title>
        <authorList>
            <person name="Yoshida Y."/>
            <person name="Kikawada T."/>
            <person name="Gusev O."/>
        </authorList>
    </citation>
    <scope>NUCLEOTIDE SEQUENCE</scope>
    <source>
        <strain evidence="2">NIAS01</strain>
        <tissue evidence="2">Whole body or cell culture</tissue>
    </source>
</reference>
<evidence type="ECO:0000256" key="1">
    <source>
        <dbReference type="SAM" id="SignalP"/>
    </source>
</evidence>
<keyword evidence="3" id="KW-1185">Reference proteome</keyword>
<dbReference type="PANTHER" id="PTHR31649:SF1">
    <property type="entry name" value="FARNESOIC ACID O-METHYL TRANSFERASE DOMAIN-CONTAINING PROTEIN"/>
    <property type="match status" value="1"/>
</dbReference>
<sequence length="533" mass="57572">MEIFKSFILLLFVAYASAKIVTPGTGGGPPPGVSQINPCVIDYAVFNFDAEPDTFGLSAGEYEPGKNAYIGIGSWNHMTLNAGRVQTSPPGILLPTNGDSSTLSTSGEAWYIKKKMNHVYNWVASQNAESVQYAVDFGSKTSGTPFYIARVNNNGSVSIGIIALYMGGVYYVNNNGKLKFAQSGYEVLTCFTSTTETSLPLPQIQVVSGPNVDVGCINNWVPYNNDKEPETKGVSAGEYDCGNNAYVGKANTSDGGPFRPGRIQTTGQAGLYLLHKAKETYIQSGSYYLADNPSYTYKWVNYEGSIPSNAVNVRSGIGALYFPVTRVQISGKVKVGYQLGDQADFPTDTGNAFLDYYEVLTCDPIPRYKCAAPQFKKYNLDDAPSNDGFSAGKLNGVTAYIGRGSRKCINGCGYNIGRIQTSPSSAAGVYYTDDLSSTEIFDNVTAEYLVRNVNNTYIWKPSSDGVKVKNAIEFSQTGSHPYYIGIAVIDHNVFIGKVRPGKGLFFIDIDGVKRVADTYAVLTCFSSDSSNGL</sequence>
<dbReference type="EMBL" id="JADBJN010000001">
    <property type="protein sequence ID" value="KAG5683382.1"/>
    <property type="molecule type" value="Genomic_DNA"/>
</dbReference>
<protein>
    <submittedName>
        <fullName evidence="2">Uncharacterized protein</fullName>
    </submittedName>
</protein>
<name>A0A9J6CP46_POLVA</name>
<gene>
    <name evidence="2" type="ORF">PVAND_012667</name>
</gene>
<keyword evidence="1" id="KW-0732">Signal</keyword>
<proteinExistence type="predicted"/>